<dbReference type="InterPro" id="IPR055154">
    <property type="entry name" value="GULLO2-like_C"/>
</dbReference>
<keyword evidence="4" id="KW-1185">Reference proteome</keyword>
<dbReference type="AlphaFoldDB" id="A0A835EAH2"/>
<feature type="domain" description="L-gulonolactone oxidase 2-like C-terminal" evidence="2">
    <location>
        <begin position="92"/>
        <end position="129"/>
    </location>
</feature>
<reference evidence="3" key="1">
    <citation type="submission" date="2020-07" db="EMBL/GenBank/DDBJ databases">
        <title>Genome sequence and genetic diversity analysis of an under-domesticated orphan crop, white fonio (Digitaria exilis).</title>
        <authorList>
            <person name="Bennetzen J.L."/>
            <person name="Chen S."/>
            <person name="Ma X."/>
            <person name="Wang X."/>
            <person name="Yssel A.E.J."/>
            <person name="Chaluvadi S.R."/>
            <person name="Johnson M."/>
            <person name="Gangashetty P."/>
            <person name="Hamidou F."/>
            <person name="Sanogo M.D."/>
            <person name="Zwaenepoel A."/>
            <person name="Wallace J."/>
            <person name="Van De Peer Y."/>
            <person name="Van Deynze A."/>
        </authorList>
    </citation>
    <scope>NUCLEOTIDE SEQUENCE</scope>
    <source>
        <tissue evidence="3">Leaves</tissue>
    </source>
</reference>
<keyword evidence="1" id="KW-0732">Signal</keyword>
<name>A0A835EAH2_9POAL</name>
<comment type="caution">
    <text evidence="3">The sequence shown here is derived from an EMBL/GenBank/DDBJ whole genome shotgun (WGS) entry which is preliminary data.</text>
</comment>
<dbReference type="Proteomes" id="UP000636709">
    <property type="component" value="Unassembled WGS sequence"/>
</dbReference>
<dbReference type="Pfam" id="PF22906">
    <property type="entry name" value="GULLO2-like_3rd"/>
    <property type="match status" value="1"/>
</dbReference>
<dbReference type="EMBL" id="JACEFO010002208">
    <property type="protein sequence ID" value="KAF8673344.1"/>
    <property type="molecule type" value="Genomic_DNA"/>
</dbReference>
<evidence type="ECO:0000313" key="3">
    <source>
        <dbReference type="EMBL" id="KAF8673344.1"/>
    </source>
</evidence>
<protein>
    <recommendedName>
        <fullName evidence="2">L-gulonolactone oxidase 2-like C-terminal domain-containing protein</fullName>
    </recommendedName>
</protein>
<feature type="chain" id="PRO_5032640915" description="L-gulonolactone oxidase 2-like C-terminal domain-containing protein" evidence="1">
    <location>
        <begin position="22"/>
        <end position="133"/>
    </location>
</feature>
<feature type="signal peptide" evidence="1">
    <location>
        <begin position="1"/>
        <end position="21"/>
    </location>
</feature>
<evidence type="ECO:0000256" key="1">
    <source>
        <dbReference type="SAM" id="SignalP"/>
    </source>
</evidence>
<evidence type="ECO:0000259" key="2">
    <source>
        <dbReference type="Pfam" id="PF22906"/>
    </source>
</evidence>
<dbReference type="OrthoDB" id="682574at2759"/>
<sequence>MTWRLVWAAALPRWCPDASVATVYGEERPRRDEPASPRLHQDVVEEIQQMALHRYSGLPHWGKNQNAVFMAVKRVYDPDVVRCLGSVVMVVVCVSVGLCVCSQDSNCAPEKGYLCQPRMVYKEARVCRHVDDL</sequence>
<accession>A0A835EAH2</accession>
<proteinExistence type="predicted"/>
<evidence type="ECO:0000313" key="4">
    <source>
        <dbReference type="Proteomes" id="UP000636709"/>
    </source>
</evidence>
<gene>
    <name evidence="3" type="ORF">HU200_048904</name>
</gene>
<organism evidence="3 4">
    <name type="scientific">Digitaria exilis</name>
    <dbReference type="NCBI Taxonomy" id="1010633"/>
    <lineage>
        <taxon>Eukaryota</taxon>
        <taxon>Viridiplantae</taxon>
        <taxon>Streptophyta</taxon>
        <taxon>Embryophyta</taxon>
        <taxon>Tracheophyta</taxon>
        <taxon>Spermatophyta</taxon>
        <taxon>Magnoliopsida</taxon>
        <taxon>Liliopsida</taxon>
        <taxon>Poales</taxon>
        <taxon>Poaceae</taxon>
        <taxon>PACMAD clade</taxon>
        <taxon>Panicoideae</taxon>
        <taxon>Panicodae</taxon>
        <taxon>Paniceae</taxon>
        <taxon>Anthephorinae</taxon>
        <taxon>Digitaria</taxon>
    </lineage>
</organism>